<comment type="subcellular location">
    <subcellularLocation>
        <location evidence="1">Membrane</location>
    </subcellularLocation>
</comment>
<feature type="transmembrane region" description="Helical" evidence="5">
    <location>
        <begin position="43"/>
        <end position="63"/>
    </location>
</feature>
<dbReference type="AlphaFoldDB" id="A0AAN9TGR1"/>
<dbReference type="GO" id="GO:0016020">
    <property type="term" value="C:membrane"/>
    <property type="evidence" value="ECO:0007669"/>
    <property type="project" value="UniProtKB-SubCell"/>
</dbReference>
<evidence type="ECO:0000256" key="5">
    <source>
        <dbReference type="SAM" id="Phobius"/>
    </source>
</evidence>
<feature type="transmembrane region" description="Helical" evidence="5">
    <location>
        <begin position="124"/>
        <end position="143"/>
    </location>
</feature>
<dbReference type="PANTHER" id="PTHR48021:SF1">
    <property type="entry name" value="GH07001P-RELATED"/>
    <property type="match status" value="1"/>
</dbReference>
<dbReference type="Gene3D" id="1.20.1250.20">
    <property type="entry name" value="MFS general substrate transporter like domains"/>
    <property type="match status" value="1"/>
</dbReference>
<reference evidence="6 7" key="1">
    <citation type="submission" date="2024-03" db="EMBL/GenBank/DDBJ databases">
        <title>Adaptation during the transition from Ophiocordyceps entomopathogen to insect associate is accompanied by gene loss and intensified selection.</title>
        <authorList>
            <person name="Ward C.M."/>
            <person name="Onetto C.A."/>
            <person name="Borneman A.R."/>
        </authorList>
    </citation>
    <scope>NUCLEOTIDE SEQUENCE [LARGE SCALE GENOMIC DNA]</scope>
    <source>
        <strain evidence="6">AWRI1</strain>
        <tissue evidence="6">Single Adult Female</tissue>
    </source>
</reference>
<evidence type="ECO:0000313" key="6">
    <source>
        <dbReference type="EMBL" id="KAK7583874.1"/>
    </source>
</evidence>
<dbReference type="SUPFAM" id="SSF103473">
    <property type="entry name" value="MFS general substrate transporter"/>
    <property type="match status" value="1"/>
</dbReference>
<keyword evidence="2 5" id="KW-0812">Transmembrane</keyword>
<proteinExistence type="predicted"/>
<keyword evidence="3 5" id="KW-1133">Transmembrane helix</keyword>
<feature type="transmembrane region" description="Helical" evidence="5">
    <location>
        <begin position="99"/>
        <end position="118"/>
    </location>
</feature>
<protein>
    <submittedName>
        <fullName evidence="6">Uncharacterized protein</fullName>
    </submittedName>
</protein>
<dbReference type="EMBL" id="JBBCAQ010000032">
    <property type="protein sequence ID" value="KAK7583874.1"/>
    <property type="molecule type" value="Genomic_DNA"/>
</dbReference>
<gene>
    <name evidence="6" type="ORF">V9T40_004837</name>
</gene>
<keyword evidence="4 5" id="KW-0472">Membrane</keyword>
<dbReference type="InterPro" id="IPR036259">
    <property type="entry name" value="MFS_trans_sf"/>
</dbReference>
<sequence>MDDIEADVVVHKKVVRPKAVRSKVHRSKTKQPKTEPPLLQRPIILAIYAQIVGLFYGGIFIAIFGRKVAIIVTNVCYLLLILLEYSSSILSDNNLHSPAMIGLGLNSFATSVSMFYVAEISTATFRAFFLGFNLTTSYAVGIVKPKTADAQQIQQLLIICAILSFLSSLVSIIVPETPYYLALRGNLREAKAVFTWIRVGRLTDEYESMINKVQDTMEKEGIIKKISSSAFVVCMILSMSLKIFNYNGCALQQQLLVQLYLNKNQYAYMIEEYRPMFNDQIFAYHTFIGCCIFSFISIVIPRKMIYGIGFLLTILHAVPVILIPSASYTITTLFPICTLIMFSTREQLAFILPFEIFPTVTRNVGLIIIFIFHVFLKIFVELYDPYGDKLILINYVLSLIGIPILLIFMPETKDKSVFDL</sequence>
<feature type="transmembrane region" description="Helical" evidence="5">
    <location>
        <begin position="320"/>
        <end position="342"/>
    </location>
</feature>
<name>A0AAN9TGR1_9HEMI</name>
<dbReference type="GO" id="GO:0022857">
    <property type="term" value="F:transmembrane transporter activity"/>
    <property type="evidence" value="ECO:0007669"/>
    <property type="project" value="InterPro"/>
</dbReference>
<dbReference type="InterPro" id="IPR050549">
    <property type="entry name" value="MFS_Trehalose_Transporter"/>
</dbReference>
<organism evidence="6 7">
    <name type="scientific">Parthenolecanium corni</name>
    <dbReference type="NCBI Taxonomy" id="536013"/>
    <lineage>
        <taxon>Eukaryota</taxon>
        <taxon>Metazoa</taxon>
        <taxon>Ecdysozoa</taxon>
        <taxon>Arthropoda</taxon>
        <taxon>Hexapoda</taxon>
        <taxon>Insecta</taxon>
        <taxon>Pterygota</taxon>
        <taxon>Neoptera</taxon>
        <taxon>Paraneoptera</taxon>
        <taxon>Hemiptera</taxon>
        <taxon>Sternorrhyncha</taxon>
        <taxon>Coccoidea</taxon>
        <taxon>Coccidae</taxon>
        <taxon>Parthenolecanium</taxon>
    </lineage>
</organism>
<evidence type="ECO:0000256" key="3">
    <source>
        <dbReference type="ARBA" id="ARBA00022989"/>
    </source>
</evidence>
<evidence type="ECO:0000313" key="7">
    <source>
        <dbReference type="Proteomes" id="UP001367676"/>
    </source>
</evidence>
<feature type="transmembrane region" description="Helical" evidence="5">
    <location>
        <begin position="392"/>
        <end position="409"/>
    </location>
</feature>
<dbReference type="Pfam" id="PF00083">
    <property type="entry name" value="Sugar_tr"/>
    <property type="match status" value="1"/>
</dbReference>
<feature type="transmembrane region" description="Helical" evidence="5">
    <location>
        <begin position="363"/>
        <end position="380"/>
    </location>
</feature>
<dbReference type="Proteomes" id="UP001367676">
    <property type="component" value="Unassembled WGS sequence"/>
</dbReference>
<feature type="transmembrane region" description="Helical" evidence="5">
    <location>
        <begin position="69"/>
        <end position="87"/>
    </location>
</feature>
<evidence type="ECO:0000256" key="1">
    <source>
        <dbReference type="ARBA" id="ARBA00004370"/>
    </source>
</evidence>
<accession>A0AAN9TGR1</accession>
<feature type="transmembrane region" description="Helical" evidence="5">
    <location>
        <begin position="155"/>
        <end position="174"/>
    </location>
</feature>
<keyword evidence="7" id="KW-1185">Reference proteome</keyword>
<comment type="caution">
    <text evidence="6">The sequence shown here is derived from an EMBL/GenBank/DDBJ whole genome shotgun (WGS) entry which is preliminary data.</text>
</comment>
<dbReference type="PANTHER" id="PTHR48021">
    <property type="match status" value="1"/>
</dbReference>
<evidence type="ECO:0000256" key="4">
    <source>
        <dbReference type="ARBA" id="ARBA00023136"/>
    </source>
</evidence>
<evidence type="ECO:0000256" key="2">
    <source>
        <dbReference type="ARBA" id="ARBA00022692"/>
    </source>
</evidence>
<dbReference type="InterPro" id="IPR005828">
    <property type="entry name" value="MFS_sugar_transport-like"/>
</dbReference>
<feature type="transmembrane region" description="Helical" evidence="5">
    <location>
        <begin position="281"/>
        <end position="300"/>
    </location>
</feature>